<keyword evidence="10" id="KW-0812">Transmembrane</keyword>
<dbReference type="PROSITE" id="PS51007">
    <property type="entry name" value="CYTC"/>
    <property type="match status" value="3"/>
</dbReference>
<evidence type="ECO:0000256" key="5">
    <source>
        <dbReference type="ARBA" id="ARBA00022729"/>
    </source>
</evidence>
<dbReference type="Proteomes" id="UP000318428">
    <property type="component" value="Unassembled WGS sequence"/>
</dbReference>
<keyword evidence="8 10" id="KW-0472">Membrane</keyword>
<feature type="signal peptide" evidence="11">
    <location>
        <begin position="1"/>
        <end position="20"/>
    </location>
</feature>
<accession>A0ABY3GP44</accession>
<dbReference type="RefSeq" id="WP_146383775.1">
    <property type="nucleotide sequence ID" value="NZ_VFIO01000001.1"/>
</dbReference>
<evidence type="ECO:0000259" key="12">
    <source>
        <dbReference type="PROSITE" id="PS51007"/>
    </source>
</evidence>
<dbReference type="PANTHER" id="PTHR35008:SF8">
    <property type="entry name" value="ALCOHOL DEHYDROGENASE CYTOCHROME C SUBUNIT"/>
    <property type="match status" value="1"/>
</dbReference>
<dbReference type="PANTHER" id="PTHR35008">
    <property type="entry name" value="BLL4482 PROTEIN-RELATED"/>
    <property type="match status" value="1"/>
</dbReference>
<evidence type="ECO:0000256" key="2">
    <source>
        <dbReference type="ARBA" id="ARBA00022475"/>
    </source>
</evidence>
<dbReference type="InterPro" id="IPR014353">
    <property type="entry name" value="Membr-bd_ADH_cyt_c"/>
</dbReference>
<evidence type="ECO:0000313" key="14">
    <source>
        <dbReference type="Proteomes" id="UP000318428"/>
    </source>
</evidence>
<dbReference type="EMBL" id="VFIO01000001">
    <property type="protein sequence ID" value="TWR92403.1"/>
    <property type="molecule type" value="Genomic_DNA"/>
</dbReference>
<keyword evidence="14" id="KW-1185">Reference proteome</keyword>
<evidence type="ECO:0000313" key="13">
    <source>
        <dbReference type="EMBL" id="TWR92403.1"/>
    </source>
</evidence>
<keyword evidence="5 11" id="KW-0732">Signal</keyword>
<feature type="domain" description="Cytochrome c" evidence="12">
    <location>
        <begin position="24"/>
        <end position="127"/>
    </location>
</feature>
<comment type="subcellular location">
    <subcellularLocation>
        <location evidence="1">Cell membrane</location>
    </subcellularLocation>
</comment>
<evidence type="ECO:0000256" key="3">
    <source>
        <dbReference type="ARBA" id="ARBA00022617"/>
    </source>
</evidence>
<protein>
    <submittedName>
        <fullName evidence="13">C-type cytochrome</fullName>
    </submittedName>
</protein>
<evidence type="ECO:0000256" key="9">
    <source>
        <dbReference type="PROSITE-ProRule" id="PRU00433"/>
    </source>
</evidence>
<evidence type="ECO:0000256" key="1">
    <source>
        <dbReference type="ARBA" id="ARBA00004236"/>
    </source>
</evidence>
<evidence type="ECO:0000256" key="6">
    <source>
        <dbReference type="ARBA" id="ARBA00022737"/>
    </source>
</evidence>
<evidence type="ECO:0000256" key="11">
    <source>
        <dbReference type="SAM" id="SignalP"/>
    </source>
</evidence>
<evidence type="ECO:0000256" key="4">
    <source>
        <dbReference type="ARBA" id="ARBA00022723"/>
    </source>
</evidence>
<gene>
    <name evidence="13" type="ORF">FJD38_01925</name>
</gene>
<keyword evidence="3 9" id="KW-0349">Heme</keyword>
<evidence type="ECO:0000256" key="10">
    <source>
        <dbReference type="SAM" id="Phobius"/>
    </source>
</evidence>
<keyword evidence="4 9" id="KW-0479">Metal-binding</keyword>
<name>A0ABY3GP44_9PSED</name>
<feature type="domain" description="Cytochrome c" evidence="12">
    <location>
        <begin position="312"/>
        <end position="400"/>
    </location>
</feature>
<keyword evidence="6" id="KW-0677">Repeat</keyword>
<keyword evidence="2" id="KW-1003">Cell membrane</keyword>
<comment type="caution">
    <text evidence="13">The sequence shown here is derived from an EMBL/GenBank/DDBJ whole genome shotgun (WGS) entry which is preliminary data.</text>
</comment>
<keyword evidence="7 9" id="KW-0408">Iron</keyword>
<evidence type="ECO:0000256" key="8">
    <source>
        <dbReference type="ARBA" id="ARBA00023136"/>
    </source>
</evidence>
<dbReference type="SUPFAM" id="SSF46626">
    <property type="entry name" value="Cytochrome c"/>
    <property type="match status" value="3"/>
</dbReference>
<dbReference type="PIRSF" id="PIRSF000018">
    <property type="entry name" value="Mb_ADH_cyt_c"/>
    <property type="match status" value="1"/>
</dbReference>
<feature type="domain" description="Cytochrome c" evidence="12">
    <location>
        <begin position="170"/>
        <end position="279"/>
    </location>
</feature>
<feature type="chain" id="PRO_5045699924" evidence="11">
    <location>
        <begin position="21"/>
        <end position="453"/>
    </location>
</feature>
<feature type="transmembrane region" description="Helical" evidence="10">
    <location>
        <begin position="424"/>
        <end position="447"/>
    </location>
</feature>
<dbReference type="Pfam" id="PF00034">
    <property type="entry name" value="Cytochrom_C"/>
    <property type="match status" value="1"/>
</dbReference>
<dbReference type="Pfam" id="PF13442">
    <property type="entry name" value="Cytochrome_CBB3"/>
    <property type="match status" value="1"/>
</dbReference>
<dbReference type="Gene3D" id="1.10.760.10">
    <property type="entry name" value="Cytochrome c-like domain"/>
    <property type="match status" value="2"/>
</dbReference>
<sequence length="453" mass="48589">MNWKTTSLTTLMLVALNVSAADDAQIKRGQYLSTAGDCVACHSLPGGKPFAGGLELPTPIGDIIATNITPSKTAGIGNYTLEQFSDALRKGIRADGKHLYPAMPYTAYAKVSDQDIKDMYAYFMNAVEPVDTPTKATDLPFPFNIRFSMAAWNLLFLDDKVFVPNESQDTEWNRGAYLVQGLTHCGTCHTPRNLLMAEESSKELAGGDVGTWHAPNITSDLNSGIGGWDSSELVAYLKTGETLGKAQAAGPMAEAVDHSLQYLEEGDLKAIAAYLKAVPARHNPADSKPVYALGQPYDDLASIRGVSLPADGDKMTGAQLYEAYCGTCHQDRGQGSFEGGLPSLFHNTAVGRSNPDNLLMVILEGVKRGADGQDIRMEGFAHTLSDQQVATLTNYLTTHFGNPDVSVSAAKVKEVRAGGPTSHLAALAQGAIAVGVIVVILLLIWWARRRRQS</sequence>
<proteinExistence type="predicted"/>
<reference evidence="13 14" key="1">
    <citation type="submission" date="2019-06" db="EMBL/GenBank/DDBJ databases">
        <title>Pseudomonas bimorpha sp. nov. isolated from bovine raw milk and skim milk concentrate.</title>
        <authorList>
            <person name="Hofmann K."/>
            <person name="Huptas C."/>
            <person name="Doll E."/>
            <person name="Scherer S."/>
            <person name="Wenning M."/>
        </authorList>
    </citation>
    <scope>NUCLEOTIDE SEQUENCE [LARGE SCALE GENOMIC DNA]</scope>
    <source>
        <strain evidence="13 14">DSM 108989</strain>
    </source>
</reference>
<organism evidence="13 14">
    <name type="scientific">Pseudomonas saxonica</name>
    <dbReference type="NCBI Taxonomy" id="2600598"/>
    <lineage>
        <taxon>Bacteria</taxon>
        <taxon>Pseudomonadati</taxon>
        <taxon>Pseudomonadota</taxon>
        <taxon>Gammaproteobacteria</taxon>
        <taxon>Pseudomonadales</taxon>
        <taxon>Pseudomonadaceae</taxon>
        <taxon>Pseudomonas</taxon>
    </lineage>
</organism>
<dbReference type="InterPro" id="IPR051459">
    <property type="entry name" value="Cytochrome_c-type_DH"/>
</dbReference>
<keyword evidence="10" id="KW-1133">Transmembrane helix</keyword>
<dbReference type="InterPro" id="IPR036909">
    <property type="entry name" value="Cyt_c-like_dom_sf"/>
</dbReference>
<dbReference type="InterPro" id="IPR009056">
    <property type="entry name" value="Cyt_c-like_dom"/>
</dbReference>
<evidence type="ECO:0000256" key="7">
    <source>
        <dbReference type="ARBA" id="ARBA00023004"/>
    </source>
</evidence>